<keyword evidence="2" id="KW-0520">NAD</keyword>
<dbReference type="EMBL" id="SOHH01000116">
    <property type="protein sequence ID" value="TFD71180.1"/>
    <property type="molecule type" value="Genomic_DNA"/>
</dbReference>
<dbReference type="OrthoDB" id="4324715at2"/>
<dbReference type="CDD" id="cd12159">
    <property type="entry name" value="2-Hacid_dh_2"/>
    <property type="match status" value="1"/>
</dbReference>
<organism evidence="5 6">
    <name type="scientific">Cryobacterium fucosi</name>
    <dbReference type="NCBI Taxonomy" id="1259157"/>
    <lineage>
        <taxon>Bacteria</taxon>
        <taxon>Bacillati</taxon>
        <taxon>Actinomycetota</taxon>
        <taxon>Actinomycetes</taxon>
        <taxon>Micrococcales</taxon>
        <taxon>Microbacteriaceae</taxon>
        <taxon>Cryobacterium</taxon>
    </lineage>
</organism>
<dbReference type="AlphaFoldDB" id="A0A4R9AWL2"/>
<evidence type="ECO:0000256" key="2">
    <source>
        <dbReference type="ARBA" id="ARBA00023027"/>
    </source>
</evidence>
<dbReference type="SUPFAM" id="SSF51735">
    <property type="entry name" value="NAD(P)-binding Rossmann-fold domains"/>
    <property type="match status" value="1"/>
</dbReference>
<name>A0A4R9AWL2_9MICO</name>
<dbReference type="GO" id="GO:0016491">
    <property type="term" value="F:oxidoreductase activity"/>
    <property type="evidence" value="ECO:0007669"/>
    <property type="project" value="UniProtKB-KW"/>
</dbReference>
<evidence type="ECO:0000256" key="1">
    <source>
        <dbReference type="ARBA" id="ARBA00023002"/>
    </source>
</evidence>
<dbReference type="Pfam" id="PF02826">
    <property type="entry name" value="2-Hacid_dh_C"/>
    <property type="match status" value="1"/>
</dbReference>
<gene>
    <name evidence="5" type="ORF">E3T48_15825</name>
</gene>
<dbReference type="InterPro" id="IPR006140">
    <property type="entry name" value="D-isomer_DH_NAD-bd"/>
</dbReference>
<dbReference type="PANTHER" id="PTHR43333">
    <property type="entry name" value="2-HACID_DH_C DOMAIN-CONTAINING PROTEIN"/>
    <property type="match status" value="1"/>
</dbReference>
<evidence type="ECO:0000313" key="6">
    <source>
        <dbReference type="Proteomes" id="UP000298313"/>
    </source>
</evidence>
<dbReference type="Proteomes" id="UP000298313">
    <property type="component" value="Unassembled WGS sequence"/>
</dbReference>
<feature type="region of interest" description="Disordered" evidence="3">
    <location>
        <begin position="1"/>
        <end position="26"/>
    </location>
</feature>
<keyword evidence="1" id="KW-0560">Oxidoreductase</keyword>
<dbReference type="Gene3D" id="3.40.50.720">
    <property type="entry name" value="NAD(P)-binding Rossmann-like Domain"/>
    <property type="match status" value="2"/>
</dbReference>
<sequence>MKKAAKKAIPVPTGPEPQTVDETGPGAQHRAVLADEVKPIPEGRRPARGPIAVLPRPAEVFTAAVRAARGEVAELSPATRGLIWLSYAQADLLGSTLAANPQIQWVQLPWAGVDAFSAILAEQARPDLLWTSAKGAYAQPVAEHALALALALLRVLPARARASSWSTVPEGRSLYGRTVVIIGAGGIARELIRLLEPFGTRITIVRRSSRPVPGAERTVPPGALAEVLPQADLVIVAAALTPDTRHLIGAAELALMRPEASLVNIARGPLVDTDALVAALAAGTIAGAAVDVTDPEPLPDGHPLWSEPRCLITPHSADTPEMTAPLLAERIRLNVRAFLTDGRFVGVVDPLAGY</sequence>
<dbReference type="InterPro" id="IPR036291">
    <property type="entry name" value="NAD(P)-bd_dom_sf"/>
</dbReference>
<reference evidence="5 6" key="1">
    <citation type="submission" date="2019-03" db="EMBL/GenBank/DDBJ databases">
        <title>Genomics of glacier-inhabiting Cryobacterium strains.</title>
        <authorList>
            <person name="Liu Q."/>
            <person name="Xin Y.-H."/>
        </authorList>
    </citation>
    <scope>NUCLEOTIDE SEQUENCE [LARGE SCALE GENOMIC DNA]</scope>
    <source>
        <strain evidence="5 6">Hh4</strain>
    </source>
</reference>
<evidence type="ECO:0000313" key="5">
    <source>
        <dbReference type="EMBL" id="TFD71180.1"/>
    </source>
</evidence>
<proteinExistence type="predicted"/>
<evidence type="ECO:0000259" key="4">
    <source>
        <dbReference type="Pfam" id="PF02826"/>
    </source>
</evidence>
<dbReference type="PANTHER" id="PTHR43333:SF1">
    <property type="entry name" value="D-ISOMER SPECIFIC 2-HYDROXYACID DEHYDROGENASE NAD-BINDING DOMAIN-CONTAINING PROTEIN"/>
    <property type="match status" value="1"/>
</dbReference>
<keyword evidence="6" id="KW-1185">Reference proteome</keyword>
<dbReference type="GO" id="GO:0051287">
    <property type="term" value="F:NAD binding"/>
    <property type="evidence" value="ECO:0007669"/>
    <property type="project" value="InterPro"/>
</dbReference>
<accession>A0A4R9AWL2</accession>
<dbReference type="PRINTS" id="PR00368">
    <property type="entry name" value="FADPNR"/>
</dbReference>
<protein>
    <submittedName>
        <fullName evidence="5">Hydroxyacid dehydrogenase</fullName>
    </submittedName>
</protein>
<comment type="caution">
    <text evidence="5">The sequence shown here is derived from an EMBL/GenBank/DDBJ whole genome shotgun (WGS) entry which is preliminary data.</text>
</comment>
<evidence type="ECO:0000256" key="3">
    <source>
        <dbReference type="SAM" id="MobiDB-lite"/>
    </source>
</evidence>
<feature type="domain" description="D-isomer specific 2-hydroxyacid dehydrogenase NAD-binding" evidence="4">
    <location>
        <begin position="148"/>
        <end position="317"/>
    </location>
</feature>